<dbReference type="EMBL" id="LIAE01010035">
    <property type="protein sequence ID" value="PAV66821.1"/>
    <property type="molecule type" value="Genomic_DNA"/>
</dbReference>
<comment type="caution">
    <text evidence="1">The sequence shown here is derived from an EMBL/GenBank/DDBJ whole genome shotgun (WGS) entry which is preliminary data.</text>
</comment>
<evidence type="ECO:0000313" key="2">
    <source>
        <dbReference type="Proteomes" id="UP000218231"/>
    </source>
</evidence>
<keyword evidence="2" id="KW-1185">Reference proteome</keyword>
<sequence>MSDCSVKPAGTPFGRHQPVRFPLGDMGYAFLAQELAYALPERLVIPIIGAAARDIVQRHDPLLVFGLRLRARGAPVKSK</sequence>
<dbReference type="Proteomes" id="UP000218231">
    <property type="component" value="Unassembled WGS sequence"/>
</dbReference>
<protein>
    <submittedName>
        <fullName evidence="1">Uncharacterized protein</fullName>
    </submittedName>
</protein>
<reference evidence="1 2" key="1">
    <citation type="journal article" date="2017" name="Curr. Biol.">
        <title>Genome architecture and evolution of a unichromosomal asexual nematode.</title>
        <authorList>
            <person name="Fradin H."/>
            <person name="Zegar C."/>
            <person name="Gutwein M."/>
            <person name="Lucas J."/>
            <person name="Kovtun M."/>
            <person name="Corcoran D."/>
            <person name="Baugh L.R."/>
            <person name="Kiontke K."/>
            <person name="Gunsalus K."/>
            <person name="Fitch D.H."/>
            <person name="Piano F."/>
        </authorList>
    </citation>
    <scope>NUCLEOTIDE SEQUENCE [LARGE SCALE GENOMIC DNA]</scope>
    <source>
        <strain evidence="1">PF1309</strain>
    </source>
</reference>
<accession>A0A2A2JYQ7</accession>
<gene>
    <name evidence="1" type="ORF">WR25_13964</name>
</gene>
<evidence type="ECO:0000313" key="1">
    <source>
        <dbReference type="EMBL" id="PAV66821.1"/>
    </source>
</evidence>
<organism evidence="1 2">
    <name type="scientific">Diploscapter pachys</name>
    <dbReference type="NCBI Taxonomy" id="2018661"/>
    <lineage>
        <taxon>Eukaryota</taxon>
        <taxon>Metazoa</taxon>
        <taxon>Ecdysozoa</taxon>
        <taxon>Nematoda</taxon>
        <taxon>Chromadorea</taxon>
        <taxon>Rhabditida</taxon>
        <taxon>Rhabditina</taxon>
        <taxon>Rhabditomorpha</taxon>
        <taxon>Rhabditoidea</taxon>
        <taxon>Rhabditidae</taxon>
        <taxon>Diploscapter</taxon>
    </lineage>
</organism>
<name>A0A2A2JYQ7_9BILA</name>
<proteinExistence type="predicted"/>
<dbReference type="AlphaFoldDB" id="A0A2A2JYQ7"/>